<dbReference type="Proteomes" id="UP001331761">
    <property type="component" value="Unassembled WGS sequence"/>
</dbReference>
<proteinExistence type="predicted"/>
<evidence type="ECO:0000313" key="3">
    <source>
        <dbReference type="Proteomes" id="UP001331761"/>
    </source>
</evidence>
<evidence type="ECO:0000313" key="2">
    <source>
        <dbReference type="EMBL" id="KAK5978536.1"/>
    </source>
</evidence>
<protein>
    <submittedName>
        <fullName evidence="2">Uncharacterized protein</fullName>
    </submittedName>
</protein>
<keyword evidence="3" id="KW-1185">Reference proteome</keyword>
<organism evidence="2 3">
    <name type="scientific">Trichostrongylus colubriformis</name>
    <name type="common">Black scour worm</name>
    <dbReference type="NCBI Taxonomy" id="6319"/>
    <lineage>
        <taxon>Eukaryota</taxon>
        <taxon>Metazoa</taxon>
        <taxon>Ecdysozoa</taxon>
        <taxon>Nematoda</taxon>
        <taxon>Chromadorea</taxon>
        <taxon>Rhabditida</taxon>
        <taxon>Rhabditina</taxon>
        <taxon>Rhabditomorpha</taxon>
        <taxon>Strongyloidea</taxon>
        <taxon>Trichostrongylidae</taxon>
        <taxon>Trichostrongylus</taxon>
    </lineage>
</organism>
<dbReference type="EMBL" id="WIXE01009332">
    <property type="protein sequence ID" value="KAK5978536.1"/>
    <property type="molecule type" value="Genomic_DNA"/>
</dbReference>
<evidence type="ECO:0000256" key="1">
    <source>
        <dbReference type="SAM" id="MobiDB-lite"/>
    </source>
</evidence>
<reference evidence="2 3" key="1">
    <citation type="submission" date="2019-10" db="EMBL/GenBank/DDBJ databases">
        <title>Assembly and Annotation for the nematode Trichostrongylus colubriformis.</title>
        <authorList>
            <person name="Martin J."/>
        </authorList>
    </citation>
    <scope>NUCLEOTIDE SEQUENCE [LARGE SCALE GENOMIC DNA]</scope>
    <source>
        <strain evidence="2">G859</strain>
        <tissue evidence="2">Whole worm</tissue>
    </source>
</reference>
<name>A0AAN8FGX4_TRICO</name>
<dbReference type="AlphaFoldDB" id="A0AAN8FGX4"/>
<comment type="caution">
    <text evidence="2">The sequence shown here is derived from an EMBL/GenBank/DDBJ whole genome shotgun (WGS) entry which is preliminary data.</text>
</comment>
<gene>
    <name evidence="2" type="ORF">GCK32_011239</name>
</gene>
<feature type="region of interest" description="Disordered" evidence="1">
    <location>
        <begin position="22"/>
        <end position="54"/>
    </location>
</feature>
<accession>A0AAN8FGX4</accession>
<sequence length="95" mass="10931">MFNSPMLISKAQLLNNQHVEPLYDEKTDSSPLKYSSAQRMRQNKKKRQRDPVVVDSSVRECNEWSIYTVSLPTRLHVKCNCFSSNVGTHSSKQSD</sequence>